<organism evidence="1 2">
    <name type="scientific">Rickettsia amblyommatis str. Ac/Pa</name>
    <dbReference type="NCBI Taxonomy" id="1359164"/>
    <lineage>
        <taxon>Bacteria</taxon>
        <taxon>Pseudomonadati</taxon>
        <taxon>Pseudomonadota</taxon>
        <taxon>Alphaproteobacteria</taxon>
        <taxon>Rickettsiales</taxon>
        <taxon>Rickettsiaceae</taxon>
        <taxon>Rickettsieae</taxon>
        <taxon>Rickettsia</taxon>
        <taxon>spotted fever group</taxon>
    </lineage>
</organism>
<dbReference type="AlphaFoldDB" id="A0A0F3MZI2"/>
<proteinExistence type="predicted"/>
<protein>
    <submittedName>
        <fullName evidence="1">RPE4 domain protein</fullName>
    </submittedName>
</protein>
<keyword evidence="2" id="KW-1185">Reference proteome</keyword>
<comment type="caution">
    <text evidence="1">The sequence shown here is derived from an EMBL/GenBank/DDBJ whole genome shotgun (WGS) entry which is preliminary data.</text>
</comment>
<accession>A0A0F3MZI2</accession>
<sequence length="38" mass="4356">MKINIKKQQMSYRGLTTISSKIISILNCFYGYRGQATV</sequence>
<reference evidence="1 2" key="1">
    <citation type="submission" date="2015-01" db="EMBL/GenBank/DDBJ databases">
        <title>Genome Sequencing of Rickettsiales.</title>
        <authorList>
            <person name="Daugherty S.C."/>
            <person name="Su Q."/>
            <person name="Abolude K."/>
            <person name="Beier-Sexton M."/>
            <person name="Carlyon J.A."/>
            <person name="Carter R."/>
            <person name="Day N.P."/>
            <person name="Dumler S.J."/>
            <person name="Dyachenko V."/>
            <person name="Godinez A."/>
            <person name="Kurtti T.J."/>
            <person name="Lichay M."/>
            <person name="Mullins K.E."/>
            <person name="Ott S."/>
            <person name="Pappas-Brown V."/>
            <person name="Paris D.H."/>
            <person name="Patel P."/>
            <person name="Richards A.L."/>
            <person name="Sadzewicz L."/>
            <person name="Sears K."/>
            <person name="Seidman D."/>
            <person name="Sengamalay N."/>
            <person name="Stenos J."/>
            <person name="Tallon L.J."/>
            <person name="Vincent G."/>
            <person name="Fraser C.M."/>
            <person name="Munderloh U."/>
            <person name="Dunning-Hotopp J.C."/>
        </authorList>
    </citation>
    <scope>NUCLEOTIDE SEQUENCE [LARGE SCALE GENOMIC DNA]</scope>
    <source>
        <strain evidence="1 2">Ac/Pa</strain>
    </source>
</reference>
<dbReference type="Proteomes" id="UP000033556">
    <property type="component" value="Unassembled WGS sequence"/>
</dbReference>
<dbReference type="InterPro" id="IPR022439">
    <property type="entry name" value="RPE4"/>
</dbReference>
<gene>
    <name evidence="1" type="ORF">APHACPA_0164</name>
</gene>
<evidence type="ECO:0000313" key="2">
    <source>
        <dbReference type="Proteomes" id="UP000033556"/>
    </source>
</evidence>
<dbReference type="PATRIC" id="fig|1359164.3.peg.164"/>
<evidence type="ECO:0000313" key="1">
    <source>
        <dbReference type="EMBL" id="KJV61163.1"/>
    </source>
</evidence>
<name>A0A0F3MZI2_RICAM</name>
<dbReference type="NCBIfam" id="TIGR03777">
    <property type="entry name" value="RPE4"/>
    <property type="match status" value="1"/>
</dbReference>
<dbReference type="EMBL" id="LANR01000001">
    <property type="protein sequence ID" value="KJV61163.1"/>
    <property type="molecule type" value="Genomic_DNA"/>
</dbReference>